<keyword evidence="5" id="KW-0863">Zinc-finger</keyword>
<dbReference type="PANTHER" id="PTHR45884">
    <property type="entry name" value="N-ACETYLTRANSFERASE ECO"/>
    <property type="match status" value="1"/>
</dbReference>
<keyword evidence="9" id="KW-0012">Acyltransferase</keyword>
<dbReference type="InterPro" id="IPR028005">
    <property type="entry name" value="AcTrfase_ESCO_Znf_dom"/>
</dbReference>
<feature type="domain" description="N-acetyltransferase ESCO zinc-finger" evidence="10">
    <location>
        <begin position="15"/>
        <end position="53"/>
    </location>
</feature>
<dbReference type="GO" id="GO:0061733">
    <property type="term" value="F:protein-lysine-acetyltransferase activity"/>
    <property type="evidence" value="ECO:0007669"/>
    <property type="project" value="TreeGrafter"/>
</dbReference>
<dbReference type="GO" id="GO:0008270">
    <property type="term" value="F:zinc ion binding"/>
    <property type="evidence" value="ECO:0007669"/>
    <property type="project" value="UniProtKB-KW"/>
</dbReference>
<dbReference type="EMBL" id="LN902841">
    <property type="protein sequence ID" value="CDS40000.1"/>
    <property type="molecule type" value="Genomic_DNA"/>
</dbReference>
<dbReference type="Proteomes" id="UP000017246">
    <property type="component" value="Unassembled WGS sequence"/>
</dbReference>
<dbReference type="OMA" id="KEHQKFC"/>
<dbReference type="InterPro" id="IPR028009">
    <property type="entry name" value="ESCO_Acetyltransf_dom"/>
</dbReference>
<evidence type="ECO:0000259" key="10">
    <source>
        <dbReference type="Pfam" id="PF13878"/>
    </source>
</evidence>
<dbReference type="Pfam" id="PF13880">
    <property type="entry name" value="Acetyltransf_13"/>
    <property type="match status" value="1"/>
</dbReference>
<evidence type="ECO:0000259" key="11">
    <source>
        <dbReference type="Pfam" id="PF13880"/>
    </source>
</evidence>
<dbReference type="STRING" id="6211.A0A068Y9S2"/>
<dbReference type="SUPFAM" id="SSF55729">
    <property type="entry name" value="Acyl-CoA N-acyltransferases (Nat)"/>
    <property type="match status" value="1"/>
</dbReference>
<dbReference type="eggNOG" id="KOG3014">
    <property type="taxonomic scope" value="Eukaryota"/>
</dbReference>
<evidence type="ECO:0000256" key="5">
    <source>
        <dbReference type="ARBA" id="ARBA00022771"/>
    </source>
</evidence>
<dbReference type="OrthoDB" id="428854at2759"/>
<sequence>MKRSTYRSKALSGNQMILDFGQKNFGARRCKECSMLYVVGDMEDLRAHARFHASYLSPEIKVSRWRSQVVLEDFFDGSRVIEISLADRMGLQLYTKVASFMSRDLGQDCPQGEVNTIPHLPSYMRIFIFIEGEKKTAVGCCIAEELTSITVAQRGYQIRRLVGGLRSLLSWRVQNPLAVWTEPVEGSNNNSNIDRITFPLCGIRRLWVASKHRRRGVGTVLVESLLKHLVYLTHLPRSNVAFAEPTASGAEFAVRFVGREDFIVY</sequence>
<comment type="similarity">
    <text evidence="2">Belongs to the acetyltransferase family. ECO subfamily.</text>
</comment>
<dbReference type="PANTHER" id="PTHR45884:SF2">
    <property type="entry name" value="N-ACETYLTRANSFERASE ECO"/>
    <property type="match status" value="1"/>
</dbReference>
<feature type="domain" description="N-acetyltransferase ESCO acetyl-transferase" evidence="11">
    <location>
        <begin position="200"/>
        <end position="265"/>
    </location>
</feature>
<comment type="subcellular location">
    <subcellularLocation>
        <location evidence="1">Nucleus</location>
    </subcellularLocation>
</comment>
<evidence type="ECO:0000256" key="7">
    <source>
        <dbReference type="ARBA" id="ARBA00023242"/>
    </source>
</evidence>
<evidence type="ECO:0000256" key="4">
    <source>
        <dbReference type="ARBA" id="ARBA00022723"/>
    </source>
</evidence>
<keyword evidence="13" id="KW-1185">Reference proteome</keyword>
<organism evidence="12 13">
    <name type="scientific">Echinococcus multilocularis</name>
    <name type="common">Fox tapeworm</name>
    <dbReference type="NCBI Taxonomy" id="6211"/>
    <lineage>
        <taxon>Eukaryota</taxon>
        <taxon>Metazoa</taxon>
        <taxon>Spiralia</taxon>
        <taxon>Lophotrochozoa</taxon>
        <taxon>Platyhelminthes</taxon>
        <taxon>Cestoda</taxon>
        <taxon>Eucestoda</taxon>
        <taxon>Cyclophyllidea</taxon>
        <taxon>Taeniidae</taxon>
        <taxon>Echinococcus</taxon>
    </lineage>
</organism>
<protein>
    <submittedName>
        <fullName evidence="12">N acetyltransferase ESCO1</fullName>
    </submittedName>
</protein>
<reference evidence="12" key="2">
    <citation type="submission" date="2015-11" db="EMBL/GenBank/DDBJ databases">
        <authorList>
            <person name="Zhang Y."/>
            <person name="Guo Z."/>
        </authorList>
    </citation>
    <scope>NUCLEOTIDE SEQUENCE</scope>
</reference>
<name>A0A068Y9S2_ECHMU</name>
<gene>
    <name evidence="12" type="ORF">EmuJ_000755900</name>
</gene>
<dbReference type="GO" id="GO:0005634">
    <property type="term" value="C:nucleus"/>
    <property type="evidence" value="ECO:0007669"/>
    <property type="project" value="UniProtKB-SubCell"/>
</dbReference>
<proteinExistence type="inferred from homology"/>
<dbReference type="Pfam" id="PF13878">
    <property type="entry name" value="zf-C2H2_3"/>
    <property type="match status" value="1"/>
</dbReference>
<keyword evidence="8" id="KW-0131">Cell cycle</keyword>
<evidence type="ECO:0000256" key="8">
    <source>
        <dbReference type="ARBA" id="ARBA00023306"/>
    </source>
</evidence>
<keyword evidence="3 12" id="KW-0808">Transferase</keyword>
<dbReference type="InterPro" id="IPR016181">
    <property type="entry name" value="Acyl_CoA_acyltransferase"/>
</dbReference>
<dbReference type="AlphaFoldDB" id="A0A068Y9S2"/>
<dbReference type="GO" id="GO:0007064">
    <property type="term" value="P:mitotic sister chromatid cohesion"/>
    <property type="evidence" value="ECO:0007669"/>
    <property type="project" value="TreeGrafter"/>
</dbReference>
<keyword evidence="6" id="KW-0862">Zinc</keyword>
<evidence type="ECO:0000256" key="6">
    <source>
        <dbReference type="ARBA" id="ARBA00022833"/>
    </source>
</evidence>
<dbReference type="GO" id="GO:0000785">
    <property type="term" value="C:chromatin"/>
    <property type="evidence" value="ECO:0007669"/>
    <property type="project" value="TreeGrafter"/>
</dbReference>
<keyword evidence="4" id="KW-0479">Metal-binding</keyword>
<evidence type="ECO:0000256" key="1">
    <source>
        <dbReference type="ARBA" id="ARBA00004123"/>
    </source>
</evidence>
<dbReference type="CDD" id="cd04301">
    <property type="entry name" value="NAT_SF"/>
    <property type="match status" value="1"/>
</dbReference>
<evidence type="ECO:0000256" key="3">
    <source>
        <dbReference type="ARBA" id="ARBA00022679"/>
    </source>
</evidence>
<evidence type="ECO:0000256" key="9">
    <source>
        <dbReference type="ARBA" id="ARBA00023315"/>
    </source>
</evidence>
<evidence type="ECO:0000313" key="13">
    <source>
        <dbReference type="Proteomes" id="UP000017246"/>
    </source>
</evidence>
<evidence type="ECO:0000313" key="12">
    <source>
        <dbReference type="EMBL" id="CDS40000.1"/>
    </source>
</evidence>
<evidence type="ECO:0000256" key="2">
    <source>
        <dbReference type="ARBA" id="ARBA00005816"/>
    </source>
</evidence>
<keyword evidence="7" id="KW-0539">Nucleus</keyword>
<reference evidence="12" key="1">
    <citation type="journal article" date="2013" name="Nature">
        <title>The genomes of four tapeworm species reveal adaptations to parasitism.</title>
        <authorList>
            <person name="Tsai I.J."/>
            <person name="Zarowiecki M."/>
            <person name="Holroyd N."/>
            <person name="Garciarrubio A."/>
            <person name="Sanchez-Flores A."/>
            <person name="Brooks K.L."/>
            <person name="Tracey A."/>
            <person name="Bobes R.J."/>
            <person name="Fragoso G."/>
            <person name="Sciutto E."/>
            <person name="Aslett M."/>
            <person name="Beasley H."/>
            <person name="Bennett H.M."/>
            <person name="Cai J."/>
            <person name="Camicia F."/>
            <person name="Clark R."/>
            <person name="Cucher M."/>
            <person name="De Silva N."/>
            <person name="Day T.A."/>
            <person name="Deplazes P."/>
            <person name="Estrada K."/>
            <person name="Fernandez C."/>
            <person name="Holland P.W."/>
            <person name="Hou J."/>
            <person name="Hu S."/>
            <person name="Huckvale T."/>
            <person name="Hung S.S."/>
            <person name="Kamenetzky L."/>
            <person name="Keane J.A."/>
            <person name="Kiss F."/>
            <person name="Koziol U."/>
            <person name="Lambert O."/>
            <person name="Liu K."/>
            <person name="Luo X."/>
            <person name="Luo Y."/>
            <person name="Macchiaroli N."/>
            <person name="Nichol S."/>
            <person name="Paps J."/>
            <person name="Parkinson J."/>
            <person name="Pouchkina-Stantcheva N."/>
            <person name="Riddiford N."/>
            <person name="Rosenzvit M."/>
            <person name="Salinas G."/>
            <person name="Wasmuth J.D."/>
            <person name="Zamanian M."/>
            <person name="Zheng Y."/>
            <person name="Cai X."/>
            <person name="Soberon X."/>
            <person name="Olson P.D."/>
            <person name="Laclette J.P."/>
            <person name="Brehm K."/>
            <person name="Berriman M."/>
            <person name="Garciarrubio A."/>
            <person name="Bobes R.J."/>
            <person name="Fragoso G."/>
            <person name="Sanchez-Flores A."/>
            <person name="Estrada K."/>
            <person name="Cevallos M.A."/>
            <person name="Morett E."/>
            <person name="Gonzalez V."/>
            <person name="Portillo T."/>
            <person name="Ochoa-Leyva A."/>
            <person name="Jose M.V."/>
            <person name="Sciutto E."/>
            <person name="Landa A."/>
            <person name="Jimenez L."/>
            <person name="Valdes V."/>
            <person name="Carrero J.C."/>
            <person name="Larralde C."/>
            <person name="Morales-Montor J."/>
            <person name="Limon-Lason J."/>
            <person name="Soberon X."/>
            <person name="Laclette J.P."/>
        </authorList>
    </citation>
    <scope>NUCLEOTIDE SEQUENCE [LARGE SCALE GENOMIC DNA]</scope>
</reference>
<accession>A0A068Y9S2</accession>